<evidence type="ECO:0000256" key="12">
    <source>
        <dbReference type="SAM" id="SignalP"/>
    </source>
</evidence>
<dbReference type="InterPro" id="IPR006311">
    <property type="entry name" value="TAT_signal"/>
</dbReference>
<evidence type="ECO:0000256" key="6">
    <source>
        <dbReference type="ARBA" id="ARBA00022801"/>
    </source>
</evidence>
<comment type="pathway">
    <text evidence="2">Cell wall biogenesis; cell wall polysaccharide biosynthesis.</text>
</comment>
<comment type="caution">
    <text evidence="13">The sequence shown here is derived from an EMBL/GenBank/DDBJ whole genome shotgun (WGS) entry which is preliminary data.</text>
</comment>
<feature type="chain" id="PRO_5046124762" description="Murein endopeptidase K" evidence="12">
    <location>
        <begin position="27"/>
        <end position="178"/>
    </location>
</feature>
<evidence type="ECO:0000256" key="1">
    <source>
        <dbReference type="ARBA" id="ARBA00001947"/>
    </source>
</evidence>
<evidence type="ECO:0000256" key="7">
    <source>
        <dbReference type="ARBA" id="ARBA00022833"/>
    </source>
</evidence>
<accession>A0ABW0MV30</accession>
<name>A0ABW0MV30_9BURK</name>
<dbReference type="PANTHER" id="PTHR37425">
    <property type="match status" value="1"/>
</dbReference>
<feature type="signal peptide" evidence="12">
    <location>
        <begin position="1"/>
        <end position="26"/>
    </location>
</feature>
<evidence type="ECO:0000256" key="2">
    <source>
        <dbReference type="ARBA" id="ARBA00004776"/>
    </source>
</evidence>
<dbReference type="InterPro" id="IPR009045">
    <property type="entry name" value="Zn_M74/Hedgehog-like"/>
</dbReference>
<keyword evidence="7" id="KW-0862">Zinc</keyword>
<dbReference type="EMBL" id="JBHSMR010000015">
    <property type="protein sequence ID" value="MFC5481247.1"/>
    <property type="molecule type" value="Genomic_DNA"/>
</dbReference>
<keyword evidence="8" id="KW-0482">Metalloprotease</keyword>
<organism evidence="13 14">
    <name type="scientific">Massilia suwonensis</name>
    <dbReference type="NCBI Taxonomy" id="648895"/>
    <lineage>
        <taxon>Bacteria</taxon>
        <taxon>Pseudomonadati</taxon>
        <taxon>Pseudomonadota</taxon>
        <taxon>Betaproteobacteria</taxon>
        <taxon>Burkholderiales</taxon>
        <taxon>Oxalobacteraceae</taxon>
        <taxon>Telluria group</taxon>
        <taxon>Massilia</taxon>
    </lineage>
</organism>
<evidence type="ECO:0000256" key="10">
    <source>
        <dbReference type="ARBA" id="ARBA00093448"/>
    </source>
</evidence>
<comment type="cofactor">
    <cofactor evidence="1">
        <name>Zn(2+)</name>
        <dbReference type="ChEBI" id="CHEBI:29105"/>
    </cofactor>
</comment>
<keyword evidence="4" id="KW-0479">Metal-binding</keyword>
<keyword evidence="14" id="KW-1185">Reference proteome</keyword>
<dbReference type="RefSeq" id="WP_379761537.1">
    <property type="nucleotide sequence ID" value="NZ_JBHSMR010000015.1"/>
</dbReference>
<dbReference type="InterPro" id="IPR010275">
    <property type="entry name" value="MepK"/>
</dbReference>
<keyword evidence="5 12" id="KW-0732">Signal</keyword>
<protein>
    <recommendedName>
        <fullName evidence="11">Murein endopeptidase K</fullName>
    </recommendedName>
</protein>
<evidence type="ECO:0000313" key="14">
    <source>
        <dbReference type="Proteomes" id="UP001596101"/>
    </source>
</evidence>
<keyword evidence="3" id="KW-0645">Protease</keyword>
<sequence length="178" mass="19686">MNQRRSFLKSSVVLASAIGMPALAKAAQPAPAERVLRLYNTHTGESLRSVFWAEGQFIPDALKDINKLLRDHRNDKIAEMDPKLIVLLNDVSDKFGDNQVLHIISGYRSPESNAKLAAASNGVAKHSMHMDGKAIDIRMPGKNLAQLHKAAMSMKAGGVGYYPDSQFVHMDTGRVRYW</sequence>
<evidence type="ECO:0000256" key="8">
    <source>
        <dbReference type="ARBA" id="ARBA00023049"/>
    </source>
</evidence>
<dbReference type="SUPFAM" id="SSF55166">
    <property type="entry name" value="Hedgehog/DD-peptidase"/>
    <property type="match status" value="1"/>
</dbReference>
<keyword evidence="9" id="KW-0961">Cell wall biogenesis/degradation</keyword>
<evidence type="ECO:0000256" key="9">
    <source>
        <dbReference type="ARBA" id="ARBA00023316"/>
    </source>
</evidence>
<evidence type="ECO:0000256" key="11">
    <source>
        <dbReference type="ARBA" id="ARBA00093666"/>
    </source>
</evidence>
<dbReference type="Gene3D" id="3.30.1380.10">
    <property type="match status" value="1"/>
</dbReference>
<evidence type="ECO:0000256" key="3">
    <source>
        <dbReference type="ARBA" id="ARBA00022670"/>
    </source>
</evidence>
<dbReference type="PROSITE" id="PS51318">
    <property type="entry name" value="TAT"/>
    <property type="match status" value="1"/>
</dbReference>
<dbReference type="Pfam" id="PF05951">
    <property type="entry name" value="Peptidase_M15_2"/>
    <property type="match status" value="1"/>
</dbReference>
<keyword evidence="6" id="KW-0378">Hydrolase</keyword>
<evidence type="ECO:0000256" key="5">
    <source>
        <dbReference type="ARBA" id="ARBA00022729"/>
    </source>
</evidence>
<dbReference type="PANTHER" id="PTHR37425:SF1">
    <property type="entry name" value="OUTER MEMBRANE PROTEIN"/>
    <property type="match status" value="1"/>
</dbReference>
<reference evidence="14" key="1">
    <citation type="journal article" date="2019" name="Int. J. Syst. Evol. Microbiol.">
        <title>The Global Catalogue of Microorganisms (GCM) 10K type strain sequencing project: providing services to taxonomists for standard genome sequencing and annotation.</title>
        <authorList>
            <consortium name="The Broad Institute Genomics Platform"/>
            <consortium name="The Broad Institute Genome Sequencing Center for Infectious Disease"/>
            <person name="Wu L."/>
            <person name="Ma J."/>
        </authorList>
    </citation>
    <scope>NUCLEOTIDE SEQUENCE [LARGE SCALE GENOMIC DNA]</scope>
    <source>
        <strain evidence="14">CCUG 43111</strain>
    </source>
</reference>
<dbReference type="CDD" id="cd14844">
    <property type="entry name" value="Zn-DD-carboxypeptidase_like"/>
    <property type="match status" value="1"/>
</dbReference>
<proteinExistence type="inferred from homology"/>
<evidence type="ECO:0000313" key="13">
    <source>
        <dbReference type="EMBL" id="MFC5481247.1"/>
    </source>
</evidence>
<dbReference type="Proteomes" id="UP001596101">
    <property type="component" value="Unassembled WGS sequence"/>
</dbReference>
<gene>
    <name evidence="13" type="ORF">ACFPQ5_23890</name>
</gene>
<comment type="similarity">
    <text evidence="10">Belongs to the peptidase M15 family.</text>
</comment>
<evidence type="ECO:0000256" key="4">
    <source>
        <dbReference type="ARBA" id="ARBA00022723"/>
    </source>
</evidence>